<organism evidence="1 2">
    <name type="scientific">Fibrobacter succinogenes</name>
    <name type="common">Bacteroides succinogenes</name>
    <dbReference type="NCBI Taxonomy" id="833"/>
    <lineage>
        <taxon>Bacteria</taxon>
        <taxon>Pseudomonadati</taxon>
        <taxon>Fibrobacterota</taxon>
        <taxon>Fibrobacteria</taxon>
        <taxon>Fibrobacterales</taxon>
        <taxon>Fibrobacteraceae</taxon>
        <taxon>Fibrobacter</taxon>
    </lineage>
</organism>
<evidence type="ECO:0000313" key="1">
    <source>
        <dbReference type="EMBL" id="SUQ25866.1"/>
    </source>
</evidence>
<dbReference type="Proteomes" id="UP000255423">
    <property type="component" value="Unassembled WGS sequence"/>
</dbReference>
<sequence>MSWECKYLNETFCEKRKQECDPGAKGCVLQGKFAFPLKEKGKAEKKSK</sequence>
<proteinExistence type="predicted"/>
<protein>
    <submittedName>
        <fullName evidence="1">Uncharacterized protein</fullName>
    </submittedName>
</protein>
<reference evidence="1 2" key="1">
    <citation type="submission" date="2017-08" db="EMBL/GenBank/DDBJ databases">
        <authorList>
            <person name="de Groot N.N."/>
        </authorList>
    </citation>
    <scope>NUCLEOTIDE SEQUENCE [LARGE SCALE GENOMIC DNA]</scope>
    <source>
        <strain evidence="1 2">HM2</strain>
    </source>
</reference>
<evidence type="ECO:0000313" key="2">
    <source>
        <dbReference type="Proteomes" id="UP000255423"/>
    </source>
</evidence>
<accession>A0A380S9G2</accession>
<dbReference type="AlphaFoldDB" id="A0A380S9G2"/>
<dbReference type="EMBL" id="UHJL01000004">
    <property type="protein sequence ID" value="SUQ25866.1"/>
    <property type="molecule type" value="Genomic_DNA"/>
</dbReference>
<gene>
    <name evidence="1" type="ORF">SAMN05661053_2661</name>
</gene>
<name>A0A380S9G2_FIBSU</name>